<feature type="compositionally biased region" description="Polar residues" evidence="1">
    <location>
        <begin position="473"/>
        <end position="484"/>
    </location>
</feature>
<reference evidence="3 4" key="2">
    <citation type="journal article" date="2009" name="Genome Res.">
        <title>Ortho-proteogenomics: multiple proteomes investigation through orthology and a new MS-based protocol.</title>
        <authorList>
            <person name="Gallien S."/>
            <person name="Perrodou E."/>
            <person name="Carapito C."/>
            <person name="Deshayes C."/>
            <person name="Reyrat J.M."/>
            <person name="Van Dorsselaer A."/>
            <person name="Poch O."/>
            <person name="Schaeffer C."/>
            <person name="Lecompte O."/>
        </authorList>
    </citation>
    <scope>NUCLEOTIDE SEQUENCE [LARGE SCALE GENOMIC DNA]</scope>
    <source>
        <strain evidence="4">ATCC 700084 / mc(2)155</strain>
    </source>
</reference>
<feature type="region of interest" description="Disordered" evidence="1">
    <location>
        <begin position="463"/>
        <end position="580"/>
    </location>
</feature>
<name>I7G0G5_MYCS2</name>
<organism evidence="3 4">
    <name type="scientific">Mycolicibacterium smegmatis (strain ATCC 700084 / mc(2)155)</name>
    <name type="common">Mycobacterium smegmatis</name>
    <dbReference type="NCBI Taxonomy" id="246196"/>
    <lineage>
        <taxon>Bacteria</taxon>
        <taxon>Bacillati</taxon>
        <taxon>Actinomycetota</taxon>
        <taxon>Actinomycetes</taxon>
        <taxon>Mycobacteriales</taxon>
        <taxon>Mycobacteriaceae</taxon>
        <taxon>Mycolicibacterium</taxon>
    </lineage>
</organism>
<feature type="compositionally biased region" description="Basic and acidic residues" evidence="1">
    <location>
        <begin position="545"/>
        <end position="557"/>
    </location>
</feature>
<proteinExistence type="predicted"/>
<evidence type="ECO:0000256" key="1">
    <source>
        <dbReference type="SAM" id="MobiDB-lite"/>
    </source>
</evidence>
<dbReference type="InterPro" id="IPR003870">
    <property type="entry name" value="DUF222"/>
</dbReference>
<gene>
    <name evidence="3" type="ordered locus">MSMEI_2599</name>
</gene>
<dbReference type="Proteomes" id="UP000006158">
    <property type="component" value="Chromosome"/>
</dbReference>
<protein>
    <recommendedName>
        <fullName evidence="2">DUF222 domain-containing protein</fullName>
    </recommendedName>
</protein>
<evidence type="ECO:0000259" key="2">
    <source>
        <dbReference type="Pfam" id="PF02720"/>
    </source>
</evidence>
<evidence type="ECO:0000313" key="3">
    <source>
        <dbReference type="EMBL" id="AFP39067.1"/>
    </source>
</evidence>
<dbReference type="EMBL" id="CP001663">
    <property type="protein sequence ID" value="AFP39067.1"/>
    <property type="molecule type" value="Genomic_DNA"/>
</dbReference>
<dbReference type="CDD" id="cd00085">
    <property type="entry name" value="HNHc"/>
    <property type="match status" value="1"/>
</dbReference>
<accession>I7G0G5</accession>
<dbReference type="InterPro" id="IPR003615">
    <property type="entry name" value="HNH_nuc"/>
</dbReference>
<dbReference type="Pfam" id="PF02720">
    <property type="entry name" value="DUF222"/>
    <property type="match status" value="1"/>
</dbReference>
<evidence type="ECO:0000313" key="4">
    <source>
        <dbReference type="Proteomes" id="UP000006158"/>
    </source>
</evidence>
<dbReference type="PATRIC" id="fig|246196.56.peg.2663"/>
<feature type="domain" description="DUF222" evidence="2">
    <location>
        <begin position="51"/>
        <end position="371"/>
    </location>
</feature>
<dbReference type="KEGG" id="msg:MSMEI_2599"/>
<feature type="compositionally biased region" description="Basic and acidic residues" evidence="1">
    <location>
        <begin position="527"/>
        <end position="536"/>
    </location>
</feature>
<sequence>MSVIRTSVRYMAAEVGTALAALHAAMRDVLALPYTALSDADLLDVCAGIQDVRNLAPAVEHRAIAALSEQTTPAAIGAKSWPLVLATRLGISSKEARRRCADAAELGPRVSLTGEALAPKREHIAAAQADGALTPDHVTELFKFFTKCPDWVTYAEQCRLEEKLVTGAIGADPETVRQAVDHAVFLLDQDGPAPTDNPPTKPFGITFGPQQPDGSYHLRGKVSAEFKATFDPIDEKLAAPGMCNPTDQTPCISGTPSQQQIDHDERGAPERRHDAMLTAMRLLLAHKDLGQINGLPATLLITTTLQELEKAAGVAITAGGTKLSIPDLIRLASQALHYLAVYDEHTGVPLYLGRARRTASAGQRLAIWARDRGCTRPGCTANGYRCQAHHATTDYAKGGLTDADALALACGCDNRLVGEAPNKWTTRINNHGQCEWIPPQLLDRGQHRTNTYHHPETLLADIKSGFTDDTADSRSQTSKTTGSETHAKQAADTEPDTAIARGNDLSDRPAIPPELLGQNHQQPNTNHHPDTERGDARNSGATGHNQDHSRKNGDRNSGDASKGNNGNADGDDGESDCHPA</sequence>
<feature type="compositionally biased region" description="Low complexity" evidence="1">
    <location>
        <begin position="558"/>
        <end position="568"/>
    </location>
</feature>
<dbReference type="AlphaFoldDB" id="I7G0G5"/>
<reference evidence="3 4" key="1">
    <citation type="journal article" date="2007" name="Genome Biol.">
        <title>Interrupted coding sequences in Mycobacterium smegmatis: authentic mutations or sequencing errors?</title>
        <authorList>
            <person name="Deshayes C."/>
            <person name="Perrodou E."/>
            <person name="Gallien S."/>
            <person name="Euphrasie D."/>
            <person name="Schaeffer C."/>
            <person name="Van-Dorsselaer A."/>
            <person name="Poch O."/>
            <person name="Lecompte O."/>
            <person name="Reyrat J.M."/>
        </authorList>
    </citation>
    <scope>NUCLEOTIDE SEQUENCE [LARGE SCALE GENOMIC DNA]</scope>
    <source>
        <strain evidence="4">ATCC 700084 / mc(2)155</strain>
    </source>
</reference>